<proteinExistence type="inferred from homology"/>
<protein>
    <submittedName>
        <fullName evidence="5">Helix-turn-helix domain-containing protein</fullName>
    </submittedName>
</protein>
<keyword evidence="6" id="KW-1185">Reference proteome</keyword>
<dbReference type="InterPro" id="IPR025751">
    <property type="entry name" value="RsbRD_N_dom"/>
</dbReference>
<evidence type="ECO:0000259" key="3">
    <source>
        <dbReference type="Pfam" id="PF14361"/>
    </source>
</evidence>
<organism evidence="5 6">
    <name type="scientific">Microbacterium helvum</name>
    <dbReference type="NCBI Taxonomy" id="2773713"/>
    <lineage>
        <taxon>Bacteria</taxon>
        <taxon>Bacillati</taxon>
        <taxon>Actinomycetota</taxon>
        <taxon>Actinomycetes</taxon>
        <taxon>Micrococcales</taxon>
        <taxon>Microbacteriaceae</taxon>
        <taxon>Microbacterium</taxon>
    </lineage>
</organism>
<accession>A0ABR8NQQ0</accession>
<reference evidence="5 6" key="1">
    <citation type="submission" date="2020-09" db="EMBL/GenBank/DDBJ databases">
        <title>Isolation and identification of active actinomycetes.</title>
        <authorList>
            <person name="Li X."/>
        </authorList>
    </citation>
    <scope>NUCLEOTIDE SEQUENCE [LARGE SCALE GENOMIC DNA]</scope>
    <source>
        <strain evidence="5 6">NEAU-LLC</strain>
    </source>
</reference>
<dbReference type="InterPro" id="IPR025736">
    <property type="entry name" value="PucR_C-HTH_dom"/>
</dbReference>
<feature type="domain" description="CdaR GGDEF-like" evidence="4">
    <location>
        <begin position="191"/>
        <end position="302"/>
    </location>
</feature>
<evidence type="ECO:0000313" key="5">
    <source>
        <dbReference type="EMBL" id="MBD3942960.1"/>
    </source>
</evidence>
<dbReference type="Pfam" id="PF14361">
    <property type="entry name" value="RsbRD_N"/>
    <property type="match status" value="1"/>
</dbReference>
<feature type="domain" description="RsbT co-antagonist protein RsbRD N-terminal" evidence="3">
    <location>
        <begin position="44"/>
        <end position="179"/>
    </location>
</feature>
<evidence type="ECO:0000313" key="6">
    <source>
        <dbReference type="Proteomes" id="UP000598426"/>
    </source>
</evidence>
<dbReference type="PANTHER" id="PTHR33744">
    <property type="entry name" value="CARBOHYDRATE DIACID REGULATOR"/>
    <property type="match status" value="1"/>
</dbReference>
<comment type="caution">
    <text evidence="5">The sequence shown here is derived from an EMBL/GenBank/DDBJ whole genome shotgun (WGS) entry which is preliminary data.</text>
</comment>
<sequence>MPDEGTPAGAVPEDGSTTVKDWVAAYVVTAREAEHVQEFVTFVDERISGGIPEIHRDPALMEDLHQSTRSQWIGFLGGLSGDGYTFTLTPQAIALAQSIVRRGLDLTVLLNVYRIASQALWDFFTRFVAGLGPGDPPRDEVLVHLYGLSSAWVEEMTERLIEVFYAERGQFFDGAAARRRELIDAILAGDPVEREAAGRVLGHQIERTQLCVIFWVTEATAHTLPTLREAARSVAEQLGAPPPLTVVAGSREVWCWIALPNGHDAVPATALDVPAAINAAVGSPVPGVDGFRIGYEQARAVQALVESAGGDHPFTRYEDVDVLCLVGGRTDAADRVVRRTLGDLAGGGPSRRVLRESVQVYLQHGMSVDATAAALVVHRNTVRYRLERAERHLPAPIADHIFPLAFALQYVAWFDVAAPERRHRPES</sequence>
<dbReference type="Pfam" id="PF17853">
    <property type="entry name" value="GGDEF_2"/>
    <property type="match status" value="1"/>
</dbReference>
<dbReference type="Proteomes" id="UP000598426">
    <property type="component" value="Unassembled WGS sequence"/>
</dbReference>
<feature type="domain" description="PucR C-terminal helix-turn-helix" evidence="2">
    <location>
        <begin position="354"/>
        <end position="408"/>
    </location>
</feature>
<name>A0ABR8NQQ0_9MICO</name>
<dbReference type="InterPro" id="IPR042070">
    <property type="entry name" value="PucR_C-HTH_sf"/>
</dbReference>
<dbReference type="EMBL" id="JACXZS010000010">
    <property type="protein sequence ID" value="MBD3942960.1"/>
    <property type="molecule type" value="Genomic_DNA"/>
</dbReference>
<gene>
    <name evidence="5" type="ORF">IF188_14795</name>
</gene>
<dbReference type="Pfam" id="PF13556">
    <property type="entry name" value="HTH_30"/>
    <property type="match status" value="1"/>
</dbReference>
<dbReference type="PANTHER" id="PTHR33744:SF1">
    <property type="entry name" value="DNA-BINDING TRANSCRIPTIONAL ACTIVATOR ADER"/>
    <property type="match status" value="1"/>
</dbReference>
<evidence type="ECO:0000259" key="2">
    <source>
        <dbReference type="Pfam" id="PF13556"/>
    </source>
</evidence>
<evidence type="ECO:0000259" key="4">
    <source>
        <dbReference type="Pfam" id="PF17853"/>
    </source>
</evidence>
<dbReference type="InterPro" id="IPR041522">
    <property type="entry name" value="CdaR_GGDEF"/>
</dbReference>
<comment type="similarity">
    <text evidence="1">Belongs to the CdaR family.</text>
</comment>
<dbReference type="Gene3D" id="1.10.10.2840">
    <property type="entry name" value="PucR C-terminal helix-turn-helix domain"/>
    <property type="match status" value="1"/>
</dbReference>
<dbReference type="InterPro" id="IPR051448">
    <property type="entry name" value="CdaR-like_regulators"/>
</dbReference>
<evidence type="ECO:0000256" key="1">
    <source>
        <dbReference type="ARBA" id="ARBA00006754"/>
    </source>
</evidence>